<evidence type="ECO:0000313" key="4">
    <source>
        <dbReference type="EMBL" id="GAE91904.1"/>
    </source>
</evidence>
<dbReference type="InterPro" id="IPR036388">
    <property type="entry name" value="WH-like_DNA-bd_sf"/>
</dbReference>
<evidence type="ECO:0000256" key="1">
    <source>
        <dbReference type="ARBA" id="ARBA00022763"/>
    </source>
</evidence>
<evidence type="ECO:0000313" key="5">
    <source>
        <dbReference type="Proteomes" id="UP000019102"/>
    </source>
</evidence>
<dbReference type="Pfam" id="PF01035">
    <property type="entry name" value="DNA_binding_1"/>
    <property type="match status" value="1"/>
</dbReference>
<dbReference type="GO" id="GO:0032259">
    <property type="term" value="P:methylation"/>
    <property type="evidence" value="ECO:0007669"/>
    <property type="project" value="UniProtKB-KW"/>
</dbReference>
<organism evidence="4 5">
    <name type="scientific">Gracilibacillus boraciitolerans JCM 21714</name>
    <dbReference type="NCBI Taxonomy" id="1298598"/>
    <lineage>
        <taxon>Bacteria</taxon>
        <taxon>Bacillati</taxon>
        <taxon>Bacillota</taxon>
        <taxon>Bacilli</taxon>
        <taxon>Bacillales</taxon>
        <taxon>Bacillaceae</taxon>
        <taxon>Gracilibacillus</taxon>
    </lineage>
</organism>
<dbReference type="InterPro" id="IPR036631">
    <property type="entry name" value="MGMT_N_sf"/>
</dbReference>
<dbReference type="Pfam" id="PF02870">
    <property type="entry name" value="Methyltransf_1N"/>
    <property type="match status" value="1"/>
</dbReference>
<feature type="domain" description="Methylated-DNA-[protein]-cysteine S-methyltransferase DNA binding" evidence="2">
    <location>
        <begin position="82"/>
        <end position="112"/>
    </location>
</feature>
<evidence type="ECO:0000259" key="2">
    <source>
        <dbReference type="Pfam" id="PF01035"/>
    </source>
</evidence>
<keyword evidence="4" id="KW-0808">Transferase</keyword>
<dbReference type="AlphaFoldDB" id="W4VGM2"/>
<dbReference type="STRING" id="1298598.JCM21714_872"/>
<dbReference type="SUPFAM" id="SSF53155">
    <property type="entry name" value="Methylated DNA-protein cysteine methyltransferase domain"/>
    <property type="match status" value="1"/>
</dbReference>
<dbReference type="InterPro" id="IPR014048">
    <property type="entry name" value="MethylDNA_cys_MeTrfase_DNA-bd"/>
</dbReference>
<keyword evidence="4" id="KW-0489">Methyltransferase</keyword>
<dbReference type="InterPro" id="IPR008332">
    <property type="entry name" value="MethylG_MeTrfase_N"/>
</dbReference>
<accession>W4VGM2</accession>
<name>W4VGM2_9BACI</name>
<keyword evidence="1" id="KW-0227">DNA damage</keyword>
<dbReference type="EMBL" id="BAVS01000002">
    <property type="protein sequence ID" value="GAE91904.1"/>
    <property type="molecule type" value="Genomic_DNA"/>
</dbReference>
<evidence type="ECO:0000259" key="3">
    <source>
        <dbReference type="Pfam" id="PF02870"/>
    </source>
</evidence>
<protein>
    <submittedName>
        <fullName evidence="4">Methylated-DNA-protein-cysteine methyltransferase</fullName>
    </submittedName>
</protein>
<dbReference type="SUPFAM" id="SSF46767">
    <property type="entry name" value="Methylated DNA-protein cysteine methyltransferase, C-terminal domain"/>
    <property type="match status" value="1"/>
</dbReference>
<dbReference type="GO" id="GO:0006281">
    <property type="term" value="P:DNA repair"/>
    <property type="evidence" value="ECO:0007669"/>
    <property type="project" value="InterPro"/>
</dbReference>
<feature type="domain" description="Methylguanine DNA methyltransferase ribonuclease-like" evidence="3">
    <location>
        <begin position="6"/>
        <end position="75"/>
    </location>
</feature>
<dbReference type="eggNOG" id="COG0350">
    <property type="taxonomic scope" value="Bacteria"/>
</dbReference>
<dbReference type="PANTHER" id="PTHR10815:SF13">
    <property type="entry name" value="METHYLATED-DNA--PROTEIN-CYSTEINE METHYLTRANSFERASE"/>
    <property type="match status" value="1"/>
</dbReference>
<dbReference type="Proteomes" id="UP000019102">
    <property type="component" value="Unassembled WGS sequence"/>
</dbReference>
<dbReference type="InterPro" id="IPR036217">
    <property type="entry name" value="MethylDNA_cys_MeTrfase_DNAb"/>
</dbReference>
<reference evidence="4 5" key="1">
    <citation type="journal article" date="2014" name="Genome Announc.">
        <title>Draft Genome Sequence of the Boron-Tolerant and Moderately Halotolerant Bacterium Gracilibacillus boraciitolerans JCM 21714T.</title>
        <authorList>
            <person name="Ahmed I."/>
            <person name="Oshima K."/>
            <person name="Suda W."/>
            <person name="Kitamura K."/>
            <person name="Iida T."/>
            <person name="Ohmori Y."/>
            <person name="Fujiwara T."/>
            <person name="Hattori M."/>
            <person name="Ohkuma M."/>
        </authorList>
    </citation>
    <scope>NUCLEOTIDE SEQUENCE [LARGE SCALE GENOMIC DNA]</scope>
    <source>
        <strain evidence="4 5">JCM 21714</strain>
    </source>
</reference>
<dbReference type="PANTHER" id="PTHR10815">
    <property type="entry name" value="METHYLATED-DNA--PROTEIN-CYSTEINE METHYLTRANSFERASE"/>
    <property type="match status" value="1"/>
</dbReference>
<gene>
    <name evidence="4" type="ORF">JCM21714_872</name>
</gene>
<proteinExistence type="predicted"/>
<keyword evidence="5" id="KW-1185">Reference proteome</keyword>
<sequence length="143" mass="17065">MNFNPPLGAITLISQGQHLIRTEYGRLEDKRQKITQWLEKYDLSADLEMSEQPFKQVIKQLDDYFQQKRTTFTIPYRFYGTSFQQKVWEALATKVPYGSTCSYQDIARYTARLKQYGLWEEQITKIRFRLLYLAIGSLERMEN</sequence>
<comment type="caution">
    <text evidence="4">The sequence shown here is derived from an EMBL/GenBank/DDBJ whole genome shotgun (WGS) entry which is preliminary data.</text>
</comment>
<dbReference type="Gene3D" id="1.10.10.10">
    <property type="entry name" value="Winged helix-like DNA-binding domain superfamily/Winged helix DNA-binding domain"/>
    <property type="match status" value="1"/>
</dbReference>
<dbReference type="GO" id="GO:0003908">
    <property type="term" value="F:methylated-DNA-[protein]-cysteine S-methyltransferase activity"/>
    <property type="evidence" value="ECO:0007669"/>
    <property type="project" value="InterPro"/>
</dbReference>
<dbReference type="Gene3D" id="3.30.160.70">
    <property type="entry name" value="Methylated DNA-protein cysteine methyltransferase domain"/>
    <property type="match status" value="1"/>
</dbReference>